<organism evidence="1 2">
    <name type="scientific">Byssochlamys spectabilis (strain No. 5 / NBRC 109023)</name>
    <name type="common">Paecilomyces variotii</name>
    <dbReference type="NCBI Taxonomy" id="1356009"/>
    <lineage>
        <taxon>Eukaryota</taxon>
        <taxon>Fungi</taxon>
        <taxon>Dikarya</taxon>
        <taxon>Ascomycota</taxon>
        <taxon>Pezizomycotina</taxon>
        <taxon>Eurotiomycetes</taxon>
        <taxon>Eurotiomycetidae</taxon>
        <taxon>Eurotiales</taxon>
        <taxon>Thermoascaceae</taxon>
        <taxon>Paecilomyces</taxon>
    </lineage>
</organism>
<keyword evidence="2" id="KW-1185">Reference proteome</keyword>
<name>V5G0H3_BYSSN</name>
<evidence type="ECO:0000313" key="1">
    <source>
        <dbReference type="EMBL" id="GAD95476.1"/>
    </source>
</evidence>
<dbReference type="InParanoid" id="V5G0H3"/>
<evidence type="ECO:0000313" key="2">
    <source>
        <dbReference type="Proteomes" id="UP000018001"/>
    </source>
</evidence>
<dbReference type="AlphaFoldDB" id="V5G0H3"/>
<dbReference type="Proteomes" id="UP000018001">
    <property type="component" value="Unassembled WGS sequence"/>
</dbReference>
<proteinExistence type="predicted"/>
<protein>
    <submittedName>
        <fullName evidence="1">Uncharacterized protein</fullName>
    </submittedName>
</protein>
<dbReference type="EMBL" id="BAUL01000131">
    <property type="protein sequence ID" value="GAD95476.1"/>
    <property type="molecule type" value="Genomic_DNA"/>
</dbReference>
<reference evidence="2" key="1">
    <citation type="journal article" date="2014" name="Genome Announc.">
        <title>Draft genome sequence of the formaldehyde-resistant fungus Byssochlamys spectabilis No. 5 (anamorph Paecilomyces variotii No. 5) (NBRC109023).</title>
        <authorList>
            <person name="Oka T."/>
            <person name="Ekino K."/>
            <person name="Fukuda K."/>
            <person name="Nomura Y."/>
        </authorList>
    </citation>
    <scope>NUCLEOTIDE SEQUENCE [LARGE SCALE GENOMIC DNA]</scope>
    <source>
        <strain evidence="2">No. 5 / NBRC 109023</strain>
    </source>
</reference>
<gene>
    <name evidence="1" type="ORF">PVAR5_4119</name>
</gene>
<comment type="caution">
    <text evidence="1">The sequence shown here is derived from an EMBL/GenBank/DDBJ whole genome shotgun (WGS) entry which is preliminary data.</text>
</comment>
<dbReference type="HOGENOM" id="CLU_1959255_0_0_1"/>
<accession>V5G0H3</accession>
<sequence length="128" mass="13517">MENEGNGQWTALSGTTMVNFRAVPKRGRSQLSGRFGLQRVTDLLTVAVAPFGSQAPDQIVIPSSSRGSSLLRLVASCAMCSAAGRTTSSTVDKTLAVGRLLIAISARLANCSFARLEAMLADPRLPQH</sequence>